<proteinExistence type="predicted"/>
<protein>
    <submittedName>
        <fullName evidence="2">Uncharacterized protein</fullName>
    </submittedName>
</protein>
<dbReference type="Proteomes" id="UP000575083">
    <property type="component" value="Unassembled WGS sequence"/>
</dbReference>
<name>A0A7X0PBY1_9BURK</name>
<dbReference type="AlphaFoldDB" id="A0A7X0PBY1"/>
<organism evidence="2 3">
    <name type="scientific">Acidovorax soli</name>
    <dbReference type="NCBI Taxonomy" id="592050"/>
    <lineage>
        <taxon>Bacteria</taxon>
        <taxon>Pseudomonadati</taxon>
        <taxon>Pseudomonadota</taxon>
        <taxon>Betaproteobacteria</taxon>
        <taxon>Burkholderiales</taxon>
        <taxon>Comamonadaceae</taxon>
        <taxon>Acidovorax</taxon>
    </lineage>
</organism>
<dbReference type="RefSeq" id="WP_184856477.1">
    <property type="nucleotide sequence ID" value="NZ_JACHLK010000002.1"/>
</dbReference>
<reference evidence="2 3" key="1">
    <citation type="submission" date="2020-08" db="EMBL/GenBank/DDBJ databases">
        <title>Functional genomics of gut bacteria from endangered species of beetles.</title>
        <authorList>
            <person name="Carlos-Shanley C."/>
        </authorList>
    </citation>
    <scope>NUCLEOTIDE SEQUENCE [LARGE SCALE GENOMIC DNA]</scope>
    <source>
        <strain evidence="2 3">S00198</strain>
    </source>
</reference>
<evidence type="ECO:0000313" key="2">
    <source>
        <dbReference type="EMBL" id="MBB6559088.1"/>
    </source>
</evidence>
<evidence type="ECO:0000256" key="1">
    <source>
        <dbReference type="SAM" id="SignalP"/>
    </source>
</evidence>
<keyword evidence="1" id="KW-0732">Signal</keyword>
<feature type="chain" id="PRO_5030709383" evidence="1">
    <location>
        <begin position="19"/>
        <end position="144"/>
    </location>
</feature>
<comment type="caution">
    <text evidence="2">The sequence shown here is derived from an EMBL/GenBank/DDBJ whole genome shotgun (WGS) entry which is preliminary data.</text>
</comment>
<dbReference type="EMBL" id="JACHLK010000002">
    <property type="protein sequence ID" value="MBB6559088.1"/>
    <property type="molecule type" value="Genomic_DNA"/>
</dbReference>
<gene>
    <name evidence="2" type="ORF">HNP48_001752</name>
</gene>
<evidence type="ECO:0000313" key="3">
    <source>
        <dbReference type="Proteomes" id="UP000575083"/>
    </source>
</evidence>
<feature type="signal peptide" evidence="1">
    <location>
        <begin position="1"/>
        <end position="18"/>
    </location>
</feature>
<keyword evidence="3" id="KW-1185">Reference proteome</keyword>
<sequence length="144" mass="16071">MKRLLFAFALCTPLLASAGQLEFSCIGPDAPDCPLAIDATFENERLTVAYVTGPAINLNHPTTTVGYCAISPWNSHVAWTPAGCYETGTYRIINGELTKLQVAKAMVTFEWHQRAGFCMEIFTKVWTTRCWNQNYGGDPNWLIF</sequence>
<accession>A0A7X0PBY1</accession>